<proteinExistence type="predicted"/>
<dbReference type="Proteomes" id="UP000237684">
    <property type="component" value="Unassembled WGS sequence"/>
</dbReference>
<evidence type="ECO:0000256" key="3">
    <source>
        <dbReference type="ARBA" id="ARBA00022692"/>
    </source>
</evidence>
<dbReference type="InterPro" id="IPR023845">
    <property type="entry name" value="DUF3817_TM"/>
</dbReference>
<keyword evidence="3 6" id="KW-0812">Transmembrane</keyword>
<keyword evidence="4 6" id="KW-1133">Transmembrane helix</keyword>
<accession>A0A2S8ST44</accession>
<dbReference type="PANTHER" id="PTHR40077:SF1">
    <property type="entry name" value="MEMBRANE PROTEIN"/>
    <property type="match status" value="1"/>
</dbReference>
<evidence type="ECO:0000256" key="6">
    <source>
        <dbReference type="SAM" id="Phobius"/>
    </source>
</evidence>
<gene>
    <name evidence="8" type="ORF">B1R32_108149</name>
</gene>
<evidence type="ECO:0000256" key="1">
    <source>
        <dbReference type="ARBA" id="ARBA00004651"/>
    </source>
</evidence>
<comment type="subcellular location">
    <subcellularLocation>
        <location evidence="1">Cell membrane</location>
        <topology evidence="1">Multi-pass membrane protein</topology>
    </subcellularLocation>
</comment>
<sequence length="119" mass="13433">MRIQGQPQMHSRAKLDSMISLAESRLRLLGLTEGLSFILLMFIAMPLKYGFNQPKPVRIFGSLHGGLFVIYVLAVVGIALVQKWRLARMILALAISVIPFGPFLFDKRLQHEADSQIRN</sequence>
<organism evidence="8 9">
    <name type="scientific">Abditibacterium utsteinense</name>
    <dbReference type="NCBI Taxonomy" id="1960156"/>
    <lineage>
        <taxon>Bacteria</taxon>
        <taxon>Pseudomonadati</taxon>
        <taxon>Abditibacteriota</taxon>
        <taxon>Abditibacteriia</taxon>
        <taxon>Abditibacteriales</taxon>
        <taxon>Abditibacteriaceae</taxon>
        <taxon>Abditibacterium</taxon>
    </lineage>
</organism>
<dbReference type="Pfam" id="PF12823">
    <property type="entry name" value="DUF3817"/>
    <property type="match status" value="1"/>
</dbReference>
<dbReference type="NCBIfam" id="TIGR03954">
    <property type="entry name" value="integ_memb_HG"/>
    <property type="match status" value="1"/>
</dbReference>
<evidence type="ECO:0000256" key="4">
    <source>
        <dbReference type="ARBA" id="ARBA00022989"/>
    </source>
</evidence>
<evidence type="ECO:0000313" key="9">
    <source>
        <dbReference type="Proteomes" id="UP000237684"/>
    </source>
</evidence>
<keyword evidence="5 6" id="KW-0472">Membrane</keyword>
<evidence type="ECO:0000259" key="7">
    <source>
        <dbReference type="Pfam" id="PF12823"/>
    </source>
</evidence>
<dbReference type="InParanoid" id="A0A2S8ST44"/>
<dbReference type="AlphaFoldDB" id="A0A2S8ST44"/>
<protein>
    <submittedName>
        <fullName evidence="8">Integral membrane protein</fullName>
    </submittedName>
</protein>
<dbReference type="FunCoup" id="A0A2S8ST44">
    <property type="interactions" value="2"/>
</dbReference>
<dbReference type="PANTHER" id="PTHR40077">
    <property type="entry name" value="MEMBRANE PROTEIN-RELATED"/>
    <property type="match status" value="1"/>
</dbReference>
<feature type="transmembrane region" description="Helical" evidence="6">
    <location>
        <begin position="86"/>
        <end position="105"/>
    </location>
</feature>
<evidence type="ECO:0000256" key="2">
    <source>
        <dbReference type="ARBA" id="ARBA00022475"/>
    </source>
</evidence>
<reference evidence="8 9" key="1">
    <citation type="journal article" date="2018" name="Syst. Appl. Microbiol.">
        <title>Abditibacterium utsteinense sp. nov., the first cultivated member of candidate phylum FBP, isolated from ice-free Antarctic soil samples.</title>
        <authorList>
            <person name="Tahon G."/>
            <person name="Tytgat B."/>
            <person name="Lebbe L."/>
            <person name="Carlier A."/>
            <person name="Willems A."/>
        </authorList>
    </citation>
    <scope>NUCLEOTIDE SEQUENCE [LARGE SCALE GENOMIC DNA]</scope>
    <source>
        <strain evidence="8 9">LMG 29911</strain>
    </source>
</reference>
<name>A0A2S8ST44_9BACT</name>
<keyword evidence="2" id="KW-1003">Cell membrane</keyword>
<dbReference type="EMBL" id="NIGF01000008">
    <property type="protein sequence ID" value="PQV63938.1"/>
    <property type="molecule type" value="Genomic_DNA"/>
</dbReference>
<feature type="domain" description="DUF3817" evidence="7">
    <location>
        <begin position="25"/>
        <end position="110"/>
    </location>
</feature>
<keyword evidence="9" id="KW-1185">Reference proteome</keyword>
<evidence type="ECO:0000313" key="8">
    <source>
        <dbReference type="EMBL" id="PQV63938.1"/>
    </source>
</evidence>
<dbReference type="GO" id="GO:0005886">
    <property type="term" value="C:plasma membrane"/>
    <property type="evidence" value="ECO:0007669"/>
    <property type="project" value="UniProtKB-SubCell"/>
</dbReference>
<feature type="transmembrane region" description="Helical" evidence="6">
    <location>
        <begin position="59"/>
        <end position="81"/>
    </location>
</feature>
<comment type="caution">
    <text evidence="8">The sequence shown here is derived from an EMBL/GenBank/DDBJ whole genome shotgun (WGS) entry which is preliminary data.</text>
</comment>
<feature type="transmembrane region" description="Helical" evidence="6">
    <location>
        <begin position="28"/>
        <end position="47"/>
    </location>
</feature>
<evidence type="ECO:0000256" key="5">
    <source>
        <dbReference type="ARBA" id="ARBA00023136"/>
    </source>
</evidence>